<dbReference type="Pfam" id="PF14604">
    <property type="entry name" value="SH3_9"/>
    <property type="match status" value="1"/>
</dbReference>
<organism evidence="5 6">
    <name type="scientific">Acaulospora morrowiae</name>
    <dbReference type="NCBI Taxonomy" id="94023"/>
    <lineage>
        <taxon>Eukaryota</taxon>
        <taxon>Fungi</taxon>
        <taxon>Fungi incertae sedis</taxon>
        <taxon>Mucoromycota</taxon>
        <taxon>Glomeromycotina</taxon>
        <taxon>Glomeromycetes</taxon>
        <taxon>Diversisporales</taxon>
        <taxon>Acaulosporaceae</taxon>
        <taxon>Acaulospora</taxon>
    </lineage>
</organism>
<dbReference type="InterPro" id="IPR036028">
    <property type="entry name" value="SH3-like_dom_sf"/>
</dbReference>
<feature type="non-terminal residue" evidence="5">
    <location>
        <position position="673"/>
    </location>
</feature>
<dbReference type="PANTHER" id="PTHR28069:SF1">
    <property type="entry name" value="PROTEIN MSS51, MITOCHONDRIAL"/>
    <property type="match status" value="1"/>
</dbReference>
<keyword evidence="1 2" id="KW-0728">SH3 domain</keyword>
<evidence type="ECO:0000256" key="1">
    <source>
        <dbReference type="ARBA" id="ARBA00022443"/>
    </source>
</evidence>
<feature type="region of interest" description="Disordered" evidence="3">
    <location>
        <begin position="465"/>
        <end position="563"/>
    </location>
</feature>
<sequence>ILKGSSSSEEIPKANQSILQQNNLFHPLSKSPIKEINNYGSLIRKFGRCPGCEIEGLKEKQNRPSYECPDCGYPTHCSYEHYNLDLVHHKTHVCELLREANEDEHDLRSGRKMVEFEFPGPQPLDEKVNMLTWDTFFYTRGFPSMDSQRSIRHVSKSLTYPITIASVLHEQSPYTTRYRLTNEGLKSLTALRITLHPKQTAYDIKTLQPKEVVRIFILGARAEAQLPLYLYTQLSHLFPAVPFHIHFVGPEALPKGTEPHTTHYNHCLSFTWKNFMYHDYHDALVPFDPYFDVFFLFSPGIGQTDGKQLWGKTIKKLLQTKCAIFITGFNEDDVKAEVEAIENDDTLEFDWLLEPGENVFRSLKSEINLEDVRIRAYSNWGILGIRGKRYDVRTYEERDEHDYSNAAHSSNRELRSDLNKTPTIYEPNLPINFVIVRSKINVDADEKRSPVLYGEYWKKRDLDTHFQKRAPKQPKKQVTTVVADPSDNSDNTPADVKDAKAATNPVNVGDTVTATSGIIGQPSDVSAPDGSDNQLNGEKKPKDESSSQDGHDISAGTTVPTGGVNAAVRKKKRKEMTDTIVATSATAWEQQNNTYKKTEESSKNTYTVIKTYIPTLSDELDIQLGDKVTILEVYDDGWVQGINDTRGGVKGVFPLNCVDMNVTPNNKRSSSNF</sequence>
<dbReference type="SUPFAM" id="SSF50044">
    <property type="entry name" value="SH3-domain"/>
    <property type="match status" value="1"/>
</dbReference>
<dbReference type="SMART" id="SM00326">
    <property type="entry name" value="SH3"/>
    <property type="match status" value="1"/>
</dbReference>
<evidence type="ECO:0000313" key="5">
    <source>
        <dbReference type="EMBL" id="CAG8499704.1"/>
    </source>
</evidence>
<reference evidence="5" key="1">
    <citation type="submission" date="2021-06" db="EMBL/GenBank/DDBJ databases">
        <authorList>
            <person name="Kallberg Y."/>
            <person name="Tangrot J."/>
            <person name="Rosling A."/>
        </authorList>
    </citation>
    <scope>NUCLEOTIDE SEQUENCE</scope>
    <source>
        <strain evidence="5">CL551</strain>
    </source>
</reference>
<evidence type="ECO:0000259" key="4">
    <source>
        <dbReference type="PROSITE" id="PS50002"/>
    </source>
</evidence>
<dbReference type="Gene3D" id="2.30.30.40">
    <property type="entry name" value="SH3 Domains"/>
    <property type="match status" value="1"/>
</dbReference>
<protein>
    <submittedName>
        <fullName evidence="5">17964_t:CDS:1</fullName>
    </submittedName>
</protein>
<dbReference type="InterPro" id="IPR032717">
    <property type="entry name" value="Mss51_Znf"/>
</dbReference>
<dbReference type="OrthoDB" id="5282002at2759"/>
<dbReference type="InterPro" id="IPR046824">
    <property type="entry name" value="Mss51-like_C"/>
</dbReference>
<dbReference type="PROSITE" id="PS50002">
    <property type="entry name" value="SH3"/>
    <property type="match status" value="1"/>
</dbReference>
<dbReference type="PANTHER" id="PTHR28069">
    <property type="entry name" value="GH20023P"/>
    <property type="match status" value="1"/>
</dbReference>
<dbReference type="Pfam" id="PF20179">
    <property type="entry name" value="MSS51_C"/>
    <property type="match status" value="1"/>
</dbReference>
<evidence type="ECO:0000256" key="2">
    <source>
        <dbReference type="PROSITE-ProRule" id="PRU00192"/>
    </source>
</evidence>
<keyword evidence="6" id="KW-1185">Reference proteome</keyword>
<gene>
    <name evidence="5" type="ORF">AMORRO_LOCUS3191</name>
</gene>
<dbReference type="Proteomes" id="UP000789342">
    <property type="component" value="Unassembled WGS sequence"/>
</dbReference>
<evidence type="ECO:0000313" key="6">
    <source>
        <dbReference type="Proteomes" id="UP000789342"/>
    </source>
</evidence>
<dbReference type="EMBL" id="CAJVPV010001502">
    <property type="protein sequence ID" value="CAG8499704.1"/>
    <property type="molecule type" value="Genomic_DNA"/>
</dbReference>
<name>A0A9N8ZL30_9GLOM</name>
<evidence type="ECO:0000256" key="3">
    <source>
        <dbReference type="SAM" id="MobiDB-lite"/>
    </source>
</evidence>
<feature type="compositionally biased region" description="Polar residues" evidence="3">
    <location>
        <begin position="504"/>
        <end position="518"/>
    </location>
</feature>
<accession>A0A9N8ZL30</accession>
<proteinExistence type="predicted"/>
<feature type="compositionally biased region" description="Polar residues" evidence="3">
    <location>
        <begin position="476"/>
        <end position="492"/>
    </location>
</feature>
<feature type="compositionally biased region" description="Basic and acidic residues" evidence="3">
    <location>
        <begin position="537"/>
        <end position="552"/>
    </location>
</feature>
<dbReference type="AlphaFoldDB" id="A0A9N8ZL30"/>
<dbReference type="Pfam" id="PF13824">
    <property type="entry name" value="zf-Mss51"/>
    <property type="match status" value="1"/>
</dbReference>
<comment type="caution">
    <text evidence="5">The sequence shown here is derived from an EMBL/GenBank/DDBJ whole genome shotgun (WGS) entry which is preliminary data.</text>
</comment>
<dbReference type="InterPro" id="IPR001452">
    <property type="entry name" value="SH3_domain"/>
</dbReference>
<feature type="domain" description="SH3" evidence="4">
    <location>
        <begin position="601"/>
        <end position="663"/>
    </location>
</feature>